<gene>
    <name evidence="1" type="ORF">GLOIN_2v1681936</name>
</gene>
<feature type="non-terminal residue" evidence="1">
    <location>
        <position position="1"/>
    </location>
</feature>
<reference evidence="1 2" key="1">
    <citation type="journal article" date="2013" name="Proc. Natl. Acad. Sci. U.S.A.">
        <title>Genome of an arbuscular mycorrhizal fungus provides insight into the oldest plant symbiosis.</title>
        <authorList>
            <person name="Tisserant E."/>
            <person name="Malbreil M."/>
            <person name="Kuo A."/>
            <person name="Kohler A."/>
            <person name="Symeonidi A."/>
            <person name="Balestrini R."/>
            <person name="Charron P."/>
            <person name="Duensing N."/>
            <person name="Frei Dit Frey N."/>
            <person name="Gianinazzi-Pearson V."/>
            <person name="Gilbert L.B."/>
            <person name="Handa Y."/>
            <person name="Herr J.R."/>
            <person name="Hijri M."/>
            <person name="Koul R."/>
            <person name="Kawaguchi M."/>
            <person name="Krajinski F."/>
            <person name="Lammers P.J."/>
            <person name="Masclaux F.G."/>
            <person name="Murat C."/>
            <person name="Morin E."/>
            <person name="Ndikumana S."/>
            <person name="Pagni M."/>
            <person name="Petitpierre D."/>
            <person name="Requena N."/>
            <person name="Rosikiewicz P."/>
            <person name="Riley R."/>
            <person name="Saito K."/>
            <person name="San Clemente H."/>
            <person name="Shapiro H."/>
            <person name="van Tuinen D."/>
            <person name="Becard G."/>
            <person name="Bonfante P."/>
            <person name="Paszkowski U."/>
            <person name="Shachar-Hill Y.Y."/>
            <person name="Tuskan G.A."/>
            <person name="Young P.W."/>
            <person name="Sanders I.R."/>
            <person name="Henrissat B."/>
            <person name="Rensing S.A."/>
            <person name="Grigoriev I.V."/>
            <person name="Corradi N."/>
            <person name="Roux C."/>
            <person name="Martin F."/>
        </authorList>
    </citation>
    <scope>NUCLEOTIDE SEQUENCE [LARGE SCALE GENOMIC DNA]</scope>
    <source>
        <strain evidence="1 2">DAOM 197198</strain>
    </source>
</reference>
<accession>A0A2P4PEQ7</accession>
<dbReference type="AlphaFoldDB" id="A0A2P4PEQ7"/>
<reference evidence="1 2" key="2">
    <citation type="journal article" date="2018" name="New Phytol.">
        <title>High intraspecific genome diversity in the model arbuscular mycorrhizal symbiont Rhizophagus irregularis.</title>
        <authorList>
            <person name="Chen E.C.H."/>
            <person name="Morin E."/>
            <person name="Beaudet D."/>
            <person name="Noel J."/>
            <person name="Yildirir G."/>
            <person name="Ndikumana S."/>
            <person name="Charron P."/>
            <person name="St-Onge C."/>
            <person name="Giorgi J."/>
            <person name="Kruger M."/>
            <person name="Marton T."/>
            <person name="Ropars J."/>
            <person name="Grigoriev I.V."/>
            <person name="Hainaut M."/>
            <person name="Henrissat B."/>
            <person name="Roux C."/>
            <person name="Martin F."/>
            <person name="Corradi N."/>
        </authorList>
    </citation>
    <scope>NUCLEOTIDE SEQUENCE [LARGE SCALE GENOMIC DNA]</scope>
    <source>
        <strain evidence="1 2">DAOM 197198</strain>
    </source>
</reference>
<dbReference type="EMBL" id="AUPC02000254">
    <property type="protein sequence ID" value="POG63861.1"/>
    <property type="molecule type" value="Genomic_DNA"/>
</dbReference>
<dbReference type="Proteomes" id="UP000018888">
    <property type="component" value="Unassembled WGS sequence"/>
</dbReference>
<evidence type="ECO:0000313" key="1">
    <source>
        <dbReference type="EMBL" id="POG63861.1"/>
    </source>
</evidence>
<evidence type="ECO:0000313" key="2">
    <source>
        <dbReference type="Proteomes" id="UP000018888"/>
    </source>
</evidence>
<keyword evidence="2" id="KW-1185">Reference proteome</keyword>
<organism evidence="1 2">
    <name type="scientific">Rhizophagus irregularis (strain DAOM 181602 / DAOM 197198 / MUCL 43194)</name>
    <name type="common">Arbuscular mycorrhizal fungus</name>
    <name type="synonym">Glomus intraradices</name>
    <dbReference type="NCBI Taxonomy" id="747089"/>
    <lineage>
        <taxon>Eukaryota</taxon>
        <taxon>Fungi</taxon>
        <taxon>Fungi incertae sedis</taxon>
        <taxon>Mucoromycota</taxon>
        <taxon>Glomeromycotina</taxon>
        <taxon>Glomeromycetes</taxon>
        <taxon>Glomerales</taxon>
        <taxon>Glomeraceae</taxon>
        <taxon>Rhizophagus</taxon>
    </lineage>
</organism>
<name>A0A2P4PEQ7_RHIID</name>
<protein>
    <submittedName>
        <fullName evidence="1">Uncharacterized protein</fullName>
    </submittedName>
</protein>
<comment type="caution">
    <text evidence="1">The sequence shown here is derived from an EMBL/GenBank/DDBJ whole genome shotgun (WGS) entry which is preliminary data.</text>
</comment>
<sequence length="62" mass="7338">IQKNRNLGHPSTIIGSRPTYLDSLWDRIRKDGYDIHIYDKVIYENDTKKEKMTDNAMGFHID</sequence>
<proteinExistence type="predicted"/>